<dbReference type="InterPro" id="IPR034505">
    <property type="entry name" value="Coproporphyrinogen-III_oxidase"/>
</dbReference>
<dbReference type="InterPro" id="IPR058240">
    <property type="entry name" value="rSAM_sf"/>
</dbReference>
<feature type="domain" description="Radical SAM core" evidence="10">
    <location>
        <begin position="1"/>
        <end position="233"/>
    </location>
</feature>
<dbReference type="SUPFAM" id="SSF102114">
    <property type="entry name" value="Radical SAM enzymes"/>
    <property type="match status" value="1"/>
</dbReference>
<sequence length="379" mass="44759">MTNPIGLYLHIPFCQKKCNYCDFLTYTDEDEKIDLYVQYLLNEIRLYKNQNIFLDTVYIGGGTPSYLAASYMDKILKELKNTFKITENAEITIEMNPESVTEEKIKIYLENGVNRFSMGVQTFNNDVLQIMGRIHNSYTVFKKLKMLRELGCKNISIDLMLANPKQDMKVLEKDLEIVSKLDIDHVSYYSLILKEKTYFDIWYNDGKIELFDPEIERNMYHKVVNTLKLNGFNQYEISSFAKSSKFESTHNKKYWNLQDYIGIGMGAASNIGLTRHTNHRKFDEYFKMIDNREKPIQEVENLDKDTREKEYMMLKLRMQQGFEISDMNTRFNIDIMEKYGDVLKKNIENGILENDGINIKFTDFGIDNGNMFFRDLYKI</sequence>
<dbReference type="EMBL" id="SCFR01000029">
    <property type="protein sequence ID" value="TFF64787.1"/>
    <property type="molecule type" value="Genomic_DNA"/>
</dbReference>
<keyword evidence="9" id="KW-0963">Cytoplasm</keyword>
<keyword evidence="9" id="KW-0004">4Fe-4S</keyword>
<dbReference type="AlphaFoldDB" id="A0A4R9C1K5"/>
<evidence type="ECO:0000256" key="6">
    <source>
        <dbReference type="ARBA" id="ARBA00023004"/>
    </source>
</evidence>
<comment type="function">
    <text evidence="9">Probably acts as a heme chaperone, transferring heme to an unknown acceptor. Binds one molecule of heme per monomer, possibly covalently. Binds 1 [4Fe-4S] cluster. The cluster is coordinated with 3 cysteines and an exchangeable S-adenosyl-L-methionine.</text>
</comment>
<dbReference type="GO" id="GO:0004109">
    <property type="term" value="F:coproporphyrinogen oxidase activity"/>
    <property type="evidence" value="ECO:0007669"/>
    <property type="project" value="InterPro"/>
</dbReference>
<dbReference type="GO" id="GO:0051539">
    <property type="term" value="F:4 iron, 4 sulfur cluster binding"/>
    <property type="evidence" value="ECO:0007669"/>
    <property type="project" value="UniProtKB-UniRule"/>
</dbReference>
<keyword evidence="12" id="KW-1185">Reference proteome</keyword>
<dbReference type="NCBIfam" id="TIGR00539">
    <property type="entry name" value="hemN_rel"/>
    <property type="match status" value="1"/>
</dbReference>
<evidence type="ECO:0000256" key="8">
    <source>
        <dbReference type="ARBA" id="ARBA00023186"/>
    </source>
</evidence>
<keyword evidence="7 9" id="KW-0411">Iron-sulfur</keyword>
<keyword evidence="4 9" id="KW-0949">S-adenosyl-L-methionine</keyword>
<dbReference type="Gene3D" id="3.20.20.70">
    <property type="entry name" value="Aldolase class I"/>
    <property type="match status" value="1"/>
</dbReference>
<dbReference type="GO" id="GO:0006779">
    <property type="term" value="P:porphyrin-containing compound biosynthetic process"/>
    <property type="evidence" value="ECO:0007669"/>
    <property type="project" value="InterPro"/>
</dbReference>
<dbReference type="InterPro" id="IPR013785">
    <property type="entry name" value="Aldolase_TIM"/>
</dbReference>
<dbReference type="Pfam" id="PF04055">
    <property type="entry name" value="Radical_SAM"/>
    <property type="match status" value="1"/>
</dbReference>
<organism evidence="11 12">
    <name type="scientific">Helcococcus ovis</name>
    <dbReference type="NCBI Taxonomy" id="72026"/>
    <lineage>
        <taxon>Bacteria</taxon>
        <taxon>Bacillati</taxon>
        <taxon>Bacillota</taxon>
        <taxon>Tissierellia</taxon>
        <taxon>Tissierellales</taxon>
        <taxon>Peptoniphilaceae</taxon>
        <taxon>Helcococcus</taxon>
    </lineage>
</organism>
<dbReference type="InterPro" id="IPR010723">
    <property type="entry name" value="HemN_C"/>
</dbReference>
<dbReference type="PANTHER" id="PTHR13932">
    <property type="entry name" value="COPROPORPHYRINIGEN III OXIDASE"/>
    <property type="match status" value="1"/>
</dbReference>
<keyword evidence="5 9" id="KW-0479">Metal-binding</keyword>
<gene>
    <name evidence="11" type="primary">hemW</name>
    <name evidence="11" type="ORF">EQF91_07130</name>
</gene>
<dbReference type="PROSITE" id="PS51918">
    <property type="entry name" value="RADICAL_SAM"/>
    <property type="match status" value="1"/>
</dbReference>
<evidence type="ECO:0000313" key="12">
    <source>
        <dbReference type="Proteomes" id="UP000297454"/>
    </source>
</evidence>
<dbReference type="InterPro" id="IPR006638">
    <property type="entry name" value="Elp3/MiaA/NifB-like_rSAM"/>
</dbReference>
<dbReference type="SMART" id="SM00729">
    <property type="entry name" value="Elp3"/>
    <property type="match status" value="1"/>
</dbReference>
<keyword evidence="3 9" id="KW-0349">Heme</keyword>
<reference evidence="11 12" key="1">
    <citation type="submission" date="2019-01" db="EMBL/GenBank/DDBJ databases">
        <title>Draft Genome Sequences of Helcococcus ovis Strains Isolated from the Uterus and Vagina of Dairy Cows with Metritis.</title>
        <authorList>
            <person name="Cunha F."/>
            <person name="Jeon S.J."/>
            <person name="Kutzer P."/>
            <person name="Galvao K.N."/>
        </authorList>
    </citation>
    <scope>NUCLEOTIDE SEQUENCE [LARGE SCALE GENOMIC DNA]</scope>
    <source>
        <strain evidence="11 12">KG-37</strain>
    </source>
</reference>
<evidence type="ECO:0000256" key="5">
    <source>
        <dbReference type="ARBA" id="ARBA00022723"/>
    </source>
</evidence>
<evidence type="ECO:0000313" key="11">
    <source>
        <dbReference type="EMBL" id="TFF64787.1"/>
    </source>
</evidence>
<evidence type="ECO:0000256" key="9">
    <source>
        <dbReference type="RuleBase" id="RU364116"/>
    </source>
</evidence>
<comment type="subcellular location">
    <subcellularLocation>
        <location evidence="9">Cytoplasm</location>
    </subcellularLocation>
</comment>
<evidence type="ECO:0000256" key="7">
    <source>
        <dbReference type="ARBA" id="ARBA00023014"/>
    </source>
</evidence>
<dbReference type="Pfam" id="PF06969">
    <property type="entry name" value="HemN_C"/>
    <property type="match status" value="1"/>
</dbReference>
<dbReference type="InterPro" id="IPR004559">
    <property type="entry name" value="HemW-like"/>
</dbReference>
<dbReference type="SFLD" id="SFLDS00029">
    <property type="entry name" value="Radical_SAM"/>
    <property type="match status" value="2"/>
</dbReference>
<dbReference type="SFLD" id="SFLDF00562">
    <property type="entry name" value="HemN-like__clustered_with_heat"/>
    <property type="match status" value="1"/>
</dbReference>
<evidence type="ECO:0000259" key="10">
    <source>
        <dbReference type="PROSITE" id="PS51918"/>
    </source>
</evidence>
<protein>
    <recommendedName>
        <fullName evidence="2 9">Heme chaperone HemW</fullName>
    </recommendedName>
</protein>
<dbReference type="CDD" id="cd01335">
    <property type="entry name" value="Radical_SAM"/>
    <property type="match status" value="1"/>
</dbReference>
<dbReference type="SFLD" id="SFLDG01065">
    <property type="entry name" value="anaerobic_coproporphyrinogen-I"/>
    <property type="match status" value="2"/>
</dbReference>
<dbReference type="RefSeq" id="WP_134743928.1">
    <property type="nucleotide sequence ID" value="NZ_JBFNFK010000003.1"/>
</dbReference>
<dbReference type="GO" id="GO:0005737">
    <property type="term" value="C:cytoplasm"/>
    <property type="evidence" value="ECO:0007669"/>
    <property type="project" value="UniProtKB-SubCell"/>
</dbReference>
<keyword evidence="6 9" id="KW-0408">Iron</keyword>
<dbReference type="GO" id="GO:0046872">
    <property type="term" value="F:metal ion binding"/>
    <property type="evidence" value="ECO:0007669"/>
    <property type="project" value="UniProtKB-UniRule"/>
</dbReference>
<evidence type="ECO:0000256" key="3">
    <source>
        <dbReference type="ARBA" id="ARBA00022617"/>
    </source>
</evidence>
<accession>A0A4R9C1K5</accession>
<dbReference type="InterPro" id="IPR007197">
    <property type="entry name" value="rSAM"/>
</dbReference>
<comment type="caution">
    <text evidence="11">The sequence shown here is derived from an EMBL/GenBank/DDBJ whole genome shotgun (WGS) entry which is preliminary data.</text>
</comment>
<comment type="similarity">
    <text evidence="1">Belongs to the anaerobic coproporphyrinogen-III oxidase family. HemW subfamily.</text>
</comment>
<dbReference type="Proteomes" id="UP000297454">
    <property type="component" value="Unassembled WGS sequence"/>
</dbReference>
<name>A0A4R9C1K5_9FIRM</name>
<evidence type="ECO:0000256" key="4">
    <source>
        <dbReference type="ARBA" id="ARBA00022691"/>
    </source>
</evidence>
<dbReference type="PANTHER" id="PTHR13932:SF5">
    <property type="entry name" value="RADICAL S-ADENOSYL METHIONINE DOMAIN-CONTAINING PROTEIN 1, MITOCHONDRIAL"/>
    <property type="match status" value="1"/>
</dbReference>
<dbReference type="SFLD" id="SFLDF00288">
    <property type="entry name" value="HemN-like__clustered_with_nucl"/>
    <property type="match status" value="1"/>
</dbReference>
<proteinExistence type="inferred from homology"/>
<evidence type="ECO:0000256" key="2">
    <source>
        <dbReference type="ARBA" id="ARBA00017228"/>
    </source>
</evidence>
<keyword evidence="8 9" id="KW-0143">Chaperone</keyword>
<evidence type="ECO:0000256" key="1">
    <source>
        <dbReference type="ARBA" id="ARBA00006100"/>
    </source>
</evidence>